<dbReference type="Pfam" id="PF00675">
    <property type="entry name" value="Peptidase_M16"/>
    <property type="match status" value="1"/>
</dbReference>
<evidence type="ECO:0000259" key="9">
    <source>
        <dbReference type="Pfam" id="PF05193"/>
    </source>
</evidence>
<dbReference type="InterPro" id="IPR011249">
    <property type="entry name" value="Metalloenz_LuxS/M16"/>
</dbReference>
<dbReference type="OrthoDB" id="277191at2759"/>
<evidence type="ECO:0000256" key="3">
    <source>
        <dbReference type="ARBA" id="ARBA00007261"/>
    </source>
</evidence>
<dbReference type="Pfam" id="PF05193">
    <property type="entry name" value="Peptidase_M16_C"/>
    <property type="match status" value="1"/>
</dbReference>
<dbReference type="InterPro" id="IPR050361">
    <property type="entry name" value="MPP/UQCRC_Complex"/>
</dbReference>
<evidence type="ECO:0000256" key="5">
    <source>
        <dbReference type="ARBA" id="ARBA00022946"/>
    </source>
</evidence>
<dbReference type="InterPro" id="IPR011765">
    <property type="entry name" value="Pept_M16_N"/>
</dbReference>
<dbReference type="OMA" id="LKYHHSP"/>
<dbReference type="Gene3D" id="3.30.830.10">
    <property type="entry name" value="Metalloenzyme, LuxS/M16 peptidase-like"/>
    <property type="match status" value="2"/>
</dbReference>
<evidence type="ECO:0000259" key="8">
    <source>
        <dbReference type="Pfam" id="PF00675"/>
    </source>
</evidence>
<evidence type="ECO:0000256" key="6">
    <source>
        <dbReference type="ARBA" id="ARBA00023128"/>
    </source>
</evidence>
<evidence type="ECO:0000256" key="4">
    <source>
        <dbReference type="ARBA" id="ARBA00016741"/>
    </source>
</evidence>
<accession>A0A226E779</accession>
<reference evidence="10 11" key="1">
    <citation type="submission" date="2015-12" db="EMBL/GenBank/DDBJ databases">
        <title>The genome of Folsomia candida.</title>
        <authorList>
            <person name="Faddeeva A."/>
            <person name="Derks M.F."/>
            <person name="Anvar Y."/>
            <person name="Smit S."/>
            <person name="Van Straalen N."/>
            <person name="Roelofs D."/>
        </authorList>
    </citation>
    <scope>NUCLEOTIDE SEQUENCE [LARGE SCALE GENOMIC DNA]</scope>
    <source>
        <strain evidence="10 11">VU population</strain>
        <tissue evidence="10">Whole body</tissue>
    </source>
</reference>
<dbReference type="FunFam" id="3.30.830.10:FF:000014">
    <property type="entry name" value="Mitochondrial-processing peptidase alpha subunit, mitochondrial"/>
    <property type="match status" value="1"/>
</dbReference>
<evidence type="ECO:0000313" key="10">
    <source>
        <dbReference type="EMBL" id="OXA52944.1"/>
    </source>
</evidence>
<dbReference type="InterPro" id="IPR007863">
    <property type="entry name" value="Peptidase_M16_C"/>
</dbReference>
<dbReference type="PANTHER" id="PTHR11851:SF49">
    <property type="entry name" value="MITOCHONDRIAL-PROCESSING PEPTIDASE SUBUNIT ALPHA"/>
    <property type="match status" value="1"/>
</dbReference>
<organism evidence="10 11">
    <name type="scientific">Folsomia candida</name>
    <name type="common">Springtail</name>
    <dbReference type="NCBI Taxonomy" id="158441"/>
    <lineage>
        <taxon>Eukaryota</taxon>
        <taxon>Metazoa</taxon>
        <taxon>Ecdysozoa</taxon>
        <taxon>Arthropoda</taxon>
        <taxon>Hexapoda</taxon>
        <taxon>Collembola</taxon>
        <taxon>Entomobryomorpha</taxon>
        <taxon>Isotomoidea</taxon>
        <taxon>Isotomidae</taxon>
        <taxon>Proisotominae</taxon>
        <taxon>Folsomia</taxon>
    </lineage>
</organism>
<dbReference type="STRING" id="158441.A0A226E779"/>
<evidence type="ECO:0000313" key="11">
    <source>
        <dbReference type="Proteomes" id="UP000198287"/>
    </source>
</evidence>
<dbReference type="Proteomes" id="UP000198287">
    <property type="component" value="Unassembled WGS sequence"/>
</dbReference>
<comment type="function">
    <text evidence="1">Substrate recognition and binding subunit of the essential mitochondrial processing protease (MPP), which cleaves the mitochondrial sequence off newly imported precursors proteins.</text>
</comment>
<keyword evidence="11" id="KW-1185">Reference proteome</keyword>
<comment type="subcellular location">
    <subcellularLocation>
        <location evidence="2">Mitochondrion matrix</location>
    </subcellularLocation>
</comment>
<evidence type="ECO:0000256" key="2">
    <source>
        <dbReference type="ARBA" id="ARBA00004305"/>
    </source>
</evidence>
<name>A0A226E779_FOLCA</name>
<comment type="similarity">
    <text evidence="3">Belongs to the peptidase M16 family.</text>
</comment>
<feature type="domain" description="Peptidase M16 N-terminal" evidence="8">
    <location>
        <begin position="122"/>
        <end position="263"/>
    </location>
</feature>
<gene>
    <name evidence="10" type="ORF">Fcan01_12675</name>
</gene>
<protein>
    <recommendedName>
        <fullName evidence="4">Mitochondrial-processing peptidase subunit alpha</fullName>
    </recommendedName>
    <alternativeName>
        <fullName evidence="7">Alpha-MPP</fullName>
    </alternativeName>
</protein>
<dbReference type="AlphaFoldDB" id="A0A226E779"/>
<sequence>MHQLRKGVERLCSSSSSRLRQKLGERYATSKSGNDSPVAAKGLGMQKSSASTATAAAQVDRSGVPIRESENRVKGVPLDVPFPGMSNISAAPTAQLERAMAFQTEVTTLENGLKVGSSLRFGKYCTIGITIKSGSRYETGFTKGISHISEKLGFLSSTNFKTKAEIMKELEKFGAICDAQTSRDTTVYAISTEVNGVERLMRLLADVVLRPQVTDEELLNAKQTVQYENEDMQMRPEQEMIILEMIHAAAWKNNTLGFPRYCPIENAEKVSRQEILQFMKTNFTPNRMAISGVGVEHKLLVDLAREYFVNPVTVWDQEGVQAKKEEELVSLYTGGDNRVLKDFGQFNAGPLPVPKLAHMALGIQSVSYSDPLFIPACVLNILMGGGGSFSAGGPGKGMYSRLYTNVLNNKHWVYNATAYNNSYGDSGLFCIYGSAPSEYMKKLTDVLIQELHGMASIPDQEEFERAKKQLQSMLLMNLESRPVVFEDIGRQLLAHGHYKAPTEYLKKIETVTEKDIVSLVKTMLQTKPSLAALGDITKIPAYDEILNGQGHLREPSKLFFSR</sequence>
<evidence type="ECO:0000256" key="7">
    <source>
        <dbReference type="ARBA" id="ARBA00030006"/>
    </source>
</evidence>
<dbReference type="EMBL" id="LNIX01000006">
    <property type="protein sequence ID" value="OXA52944.1"/>
    <property type="molecule type" value="Genomic_DNA"/>
</dbReference>
<dbReference type="GO" id="GO:0046872">
    <property type="term" value="F:metal ion binding"/>
    <property type="evidence" value="ECO:0007669"/>
    <property type="project" value="InterPro"/>
</dbReference>
<dbReference type="PANTHER" id="PTHR11851">
    <property type="entry name" value="METALLOPROTEASE"/>
    <property type="match status" value="1"/>
</dbReference>
<dbReference type="GO" id="GO:0006627">
    <property type="term" value="P:protein processing involved in protein targeting to mitochondrion"/>
    <property type="evidence" value="ECO:0007669"/>
    <property type="project" value="TreeGrafter"/>
</dbReference>
<evidence type="ECO:0000256" key="1">
    <source>
        <dbReference type="ARBA" id="ARBA00002123"/>
    </source>
</evidence>
<feature type="domain" description="Peptidase M16 C-terminal" evidence="9">
    <location>
        <begin position="269"/>
        <end position="470"/>
    </location>
</feature>
<proteinExistence type="inferred from homology"/>
<keyword evidence="5" id="KW-0809">Transit peptide</keyword>
<comment type="caution">
    <text evidence="10">The sequence shown here is derived from an EMBL/GenBank/DDBJ whole genome shotgun (WGS) entry which is preliminary data.</text>
</comment>
<dbReference type="SUPFAM" id="SSF63411">
    <property type="entry name" value="LuxS/MPP-like metallohydrolase"/>
    <property type="match status" value="2"/>
</dbReference>
<keyword evidence="6" id="KW-0496">Mitochondrion</keyword>
<dbReference type="GO" id="GO:0005759">
    <property type="term" value="C:mitochondrial matrix"/>
    <property type="evidence" value="ECO:0007669"/>
    <property type="project" value="UniProtKB-SubCell"/>
</dbReference>